<dbReference type="Gene3D" id="3.40.630.10">
    <property type="entry name" value="Zn peptidases"/>
    <property type="match status" value="1"/>
</dbReference>
<keyword evidence="2" id="KW-0378">Hydrolase</keyword>
<evidence type="ECO:0000256" key="1">
    <source>
        <dbReference type="ARBA" id="ARBA00022723"/>
    </source>
</evidence>
<dbReference type="GO" id="GO:0008777">
    <property type="term" value="F:acetylornithine deacetylase activity"/>
    <property type="evidence" value="ECO:0007669"/>
    <property type="project" value="TreeGrafter"/>
</dbReference>
<evidence type="ECO:0000313" key="5">
    <source>
        <dbReference type="EMBL" id="SHE92170.1"/>
    </source>
</evidence>
<dbReference type="InterPro" id="IPR011650">
    <property type="entry name" value="Peptidase_M20_dimer"/>
</dbReference>
<dbReference type="Pfam" id="PF07687">
    <property type="entry name" value="M20_dimer"/>
    <property type="match status" value="1"/>
</dbReference>
<proteinExistence type="predicted"/>
<dbReference type="RefSeq" id="WP_073060157.1">
    <property type="nucleotide sequence ID" value="NZ_FQUS01000004.1"/>
</dbReference>
<accession>A0A1M4XFK0</accession>
<dbReference type="GO" id="GO:0006526">
    <property type="term" value="P:L-arginine biosynthetic process"/>
    <property type="evidence" value="ECO:0007669"/>
    <property type="project" value="TreeGrafter"/>
</dbReference>
<dbReference type="SUPFAM" id="SSF55031">
    <property type="entry name" value="Bacterial exopeptidase dimerisation domain"/>
    <property type="match status" value="1"/>
</dbReference>
<sequence>MSQLYAEAIDLLKQLIATPSFSKEEKETGDLIQQFLEDKGITTRRHNHNIWCVNKHFDPSRPTILLNSHHDTVHPNSGYSKDPYTPVVEDGKLFGLGSNDAGGALTSLIATFIHFYSKENLTYNLILAATGEEEISGENGIVSILDKIPAIDCAIVGEPTQMRMAVAEKGLMVLECTAKGVSGHAARDEGKNAIYLALEDIEWFRTYRFEKVSEMLGPVKMTVTVIQAGSQHNVVPDRCTFTVDVRSTDVHDNVEILDIIDAHIESDITARSIRLNPSFIPLDHPVVHSGDKLGLEQYGSPTLSDQSVIPVPSLKIGPGKSARSHTADEFILLREVEEGIETYIKLLDAVLRNNNA</sequence>
<evidence type="ECO:0000313" key="6">
    <source>
        <dbReference type="Proteomes" id="UP000184041"/>
    </source>
</evidence>
<dbReference type="InterPro" id="IPR050072">
    <property type="entry name" value="Peptidase_M20A"/>
</dbReference>
<dbReference type="InterPro" id="IPR036264">
    <property type="entry name" value="Bact_exopeptidase_dim_dom"/>
</dbReference>
<evidence type="ECO:0000259" key="4">
    <source>
        <dbReference type="Pfam" id="PF07687"/>
    </source>
</evidence>
<dbReference type="Gene3D" id="3.30.70.360">
    <property type="match status" value="1"/>
</dbReference>
<evidence type="ECO:0000256" key="2">
    <source>
        <dbReference type="ARBA" id="ARBA00022801"/>
    </source>
</evidence>
<evidence type="ECO:0000256" key="3">
    <source>
        <dbReference type="ARBA" id="ARBA00023285"/>
    </source>
</evidence>
<dbReference type="PANTHER" id="PTHR43808:SF31">
    <property type="entry name" value="N-ACETYL-L-CITRULLINE DEACETYLASE"/>
    <property type="match status" value="1"/>
</dbReference>
<feature type="domain" description="Peptidase M20 dimerisation" evidence="4">
    <location>
        <begin position="166"/>
        <end position="266"/>
    </location>
</feature>
<dbReference type="InterPro" id="IPR002933">
    <property type="entry name" value="Peptidase_M20"/>
</dbReference>
<dbReference type="OrthoDB" id="9792335at2"/>
<dbReference type="GO" id="GO:0046872">
    <property type="term" value="F:metal ion binding"/>
    <property type="evidence" value="ECO:0007669"/>
    <property type="project" value="UniProtKB-KW"/>
</dbReference>
<name>A0A1M4XFK0_9BACT</name>
<dbReference type="Proteomes" id="UP000184041">
    <property type="component" value="Unassembled WGS sequence"/>
</dbReference>
<dbReference type="STRING" id="1194090.SAMN05443144_104111"/>
<dbReference type="Pfam" id="PF01546">
    <property type="entry name" value="Peptidase_M20"/>
    <property type="match status" value="1"/>
</dbReference>
<keyword evidence="1" id="KW-0479">Metal-binding</keyword>
<dbReference type="SUPFAM" id="SSF53187">
    <property type="entry name" value="Zn-dependent exopeptidases"/>
    <property type="match status" value="1"/>
</dbReference>
<dbReference type="CDD" id="cd05651">
    <property type="entry name" value="M20_ArgE_DapE-like"/>
    <property type="match status" value="1"/>
</dbReference>
<reference evidence="5 6" key="1">
    <citation type="submission" date="2016-11" db="EMBL/GenBank/DDBJ databases">
        <authorList>
            <person name="Jaros S."/>
            <person name="Januszkiewicz K."/>
            <person name="Wedrychowicz H."/>
        </authorList>
    </citation>
    <scope>NUCLEOTIDE SEQUENCE [LARGE SCALE GENOMIC DNA]</scope>
    <source>
        <strain evidence="5 6">DSM 21986</strain>
    </source>
</reference>
<dbReference type="AlphaFoldDB" id="A0A1M4XFK0"/>
<keyword evidence="6" id="KW-1185">Reference proteome</keyword>
<organism evidence="5 6">
    <name type="scientific">Fodinibius roseus</name>
    <dbReference type="NCBI Taxonomy" id="1194090"/>
    <lineage>
        <taxon>Bacteria</taxon>
        <taxon>Pseudomonadati</taxon>
        <taxon>Balneolota</taxon>
        <taxon>Balneolia</taxon>
        <taxon>Balneolales</taxon>
        <taxon>Balneolaceae</taxon>
        <taxon>Fodinibius</taxon>
    </lineage>
</organism>
<keyword evidence="3" id="KW-0170">Cobalt</keyword>
<gene>
    <name evidence="5" type="ORF">SAMN05443144_104111</name>
</gene>
<dbReference type="EMBL" id="FQUS01000004">
    <property type="protein sequence ID" value="SHE92170.1"/>
    <property type="molecule type" value="Genomic_DNA"/>
</dbReference>
<protein>
    <submittedName>
        <fullName evidence="5">Acetylornithine deacetylase</fullName>
    </submittedName>
</protein>
<dbReference type="PANTHER" id="PTHR43808">
    <property type="entry name" value="ACETYLORNITHINE DEACETYLASE"/>
    <property type="match status" value="1"/>
</dbReference>